<dbReference type="InParanoid" id="A0A369JFL4"/>
<dbReference type="GO" id="GO:0004601">
    <property type="term" value="F:peroxidase activity"/>
    <property type="evidence" value="ECO:0007669"/>
    <property type="project" value="InterPro"/>
</dbReference>
<evidence type="ECO:0000313" key="2">
    <source>
        <dbReference type="Proteomes" id="UP000076154"/>
    </source>
</evidence>
<feature type="non-terminal residue" evidence="1">
    <location>
        <position position="1"/>
    </location>
</feature>
<gene>
    <name evidence="1" type="ORF">Hypma_001214</name>
</gene>
<reference evidence="1" key="1">
    <citation type="submission" date="2018-04" db="EMBL/GenBank/DDBJ databases">
        <title>Whole genome sequencing of Hypsizygus marmoreus.</title>
        <authorList>
            <person name="Choi I.-G."/>
            <person name="Min B."/>
            <person name="Kim J.-G."/>
            <person name="Kim S."/>
            <person name="Oh Y.-L."/>
            <person name="Kong W.-S."/>
            <person name="Park H."/>
            <person name="Jeong J."/>
            <person name="Song E.-S."/>
        </authorList>
    </citation>
    <scope>NUCLEOTIDE SEQUENCE [LARGE SCALE GENOMIC DNA]</scope>
    <source>
        <strain evidence="1">51987-8</strain>
    </source>
</reference>
<sequence>LSLDPSLFGIKRTSKQRDNQPSEYLVPAPRQTLSTHQAQFAKIGFCKYANDVSKILSRQLVVTQLHSKEMTSLVACGPTIGGVHVVCCISMNFDTTRAVFDDQGAIEYTNGILANPLAQPINVSNLATISDSRIFSSDNNMTINSYAASQDTFFNDCSTVFSNMFNELVPRGTSLTSITPYPVSVGLVFSLRNEVFQIQTGNARVFDLAGEWSSYDIIYHNRDGSLGTDPKLLSVRTMRTLSNGAPIQIEDFSTVAPGIDPITGISSVSVVLTLNDGTIYSSKDGAETVAIEDRIIVDLGIPFSCVYMSPEGDIGVNISIAVLRPFSAYDKVYFDYELASDLSRTTFGEPIHANFHAARPGTAYNYYGVQVPV</sequence>
<accession>A0A369JFL4</accession>
<keyword evidence="2" id="KW-1185">Reference proteome</keyword>
<evidence type="ECO:0000313" key="1">
    <source>
        <dbReference type="EMBL" id="RDB17656.1"/>
    </source>
</evidence>
<dbReference type="EMBL" id="LUEZ02000110">
    <property type="protein sequence ID" value="RDB17656.1"/>
    <property type="molecule type" value="Genomic_DNA"/>
</dbReference>
<dbReference type="Proteomes" id="UP000076154">
    <property type="component" value="Unassembled WGS sequence"/>
</dbReference>
<comment type="caution">
    <text evidence="1">The sequence shown here is derived from an EMBL/GenBank/DDBJ whole genome shotgun (WGS) entry which is preliminary data.</text>
</comment>
<dbReference type="OrthoDB" id="2144714at2759"/>
<dbReference type="SUPFAM" id="SSF48113">
    <property type="entry name" value="Heme-dependent peroxidases"/>
    <property type="match status" value="1"/>
</dbReference>
<name>A0A369JFL4_HYPMA</name>
<dbReference type="GO" id="GO:0020037">
    <property type="term" value="F:heme binding"/>
    <property type="evidence" value="ECO:0007669"/>
    <property type="project" value="InterPro"/>
</dbReference>
<dbReference type="GO" id="GO:0006979">
    <property type="term" value="P:response to oxidative stress"/>
    <property type="evidence" value="ECO:0007669"/>
    <property type="project" value="InterPro"/>
</dbReference>
<dbReference type="InterPro" id="IPR010255">
    <property type="entry name" value="Haem_peroxidase_sf"/>
</dbReference>
<proteinExistence type="predicted"/>
<dbReference type="STRING" id="39966.A0A369JFL4"/>
<dbReference type="AlphaFoldDB" id="A0A369JFL4"/>
<organism evidence="1 2">
    <name type="scientific">Hypsizygus marmoreus</name>
    <name type="common">White beech mushroom</name>
    <name type="synonym">Agaricus marmoreus</name>
    <dbReference type="NCBI Taxonomy" id="39966"/>
    <lineage>
        <taxon>Eukaryota</taxon>
        <taxon>Fungi</taxon>
        <taxon>Dikarya</taxon>
        <taxon>Basidiomycota</taxon>
        <taxon>Agaricomycotina</taxon>
        <taxon>Agaricomycetes</taxon>
        <taxon>Agaricomycetidae</taxon>
        <taxon>Agaricales</taxon>
        <taxon>Tricholomatineae</taxon>
        <taxon>Lyophyllaceae</taxon>
        <taxon>Hypsizygus</taxon>
    </lineage>
</organism>
<protein>
    <submittedName>
        <fullName evidence="1">Uncharacterized protein</fullName>
    </submittedName>
</protein>